<dbReference type="InterPro" id="IPR041916">
    <property type="entry name" value="Anti_sigma_zinc_sf"/>
</dbReference>
<gene>
    <name evidence="2" type="ORF">ACFPT7_04450</name>
</gene>
<dbReference type="EMBL" id="JBHSPH010000001">
    <property type="protein sequence ID" value="MFC5861531.1"/>
    <property type="molecule type" value="Genomic_DNA"/>
</dbReference>
<dbReference type="RefSeq" id="WP_263333507.1">
    <property type="nucleotide sequence ID" value="NZ_JAGSYH010000002.1"/>
</dbReference>
<reference evidence="3" key="1">
    <citation type="journal article" date="2019" name="Int. J. Syst. Evol. Microbiol.">
        <title>The Global Catalogue of Microorganisms (GCM) 10K type strain sequencing project: providing services to taxonomists for standard genome sequencing and annotation.</title>
        <authorList>
            <consortium name="The Broad Institute Genomics Platform"/>
            <consortium name="The Broad Institute Genome Sequencing Center for Infectious Disease"/>
            <person name="Wu L."/>
            <person name="Ma J."/>
        </authorList>
    </citation>
    <scope>NUCLEOTIDE SEQUENCE [LARGE SCALE GENOMIC DNA]</scope>
    <source>
        <strain evidence="3">JCM 4087</strain>
    </source>
</reference>
<dbReference type="InterPro" id="IPR027383">
    <property type="entry name" value="Znf_put"/>
</dbReference>
<evidence type="ECO:0000313" key="3">
    <source>
        <dbReference type="Proteomes" id="UP001596091"/>
    </source>
</evidence>
<comment type="caution">
    <text evidence="2">The sequence shown here is derived from an EMBL/GenBank/DDBJ whole genome shotgun (WGS) entry which is preliminary data.</text>
</comment>
<evidence type="ECO:0000313" key="2">
    <source>
        <dbReference type="EMBL" id="MFC5861531.1"/>
    </source>
</evidence>
<keyword evidence="3" id="KW-1185">Reference proteome</keyword>
<name>A0ABW1EB69_9BACT</name>
<accession>A0ABW1EB69</accession>
<dbReference type="Gene3D" id="1.10.10.1320">
    <property type="entry name" value="Anti-sigma factor, zinc-finger domain"/>
    <property type="match status" value="1"/>
</dbReference>
<dbReference type="SUPFAM" id="SSF74653">
    <property type="entry name" value="TolA/TonB C-terminal domain"/>
    <property type="match status" value="1"/>
</dbReference>
<sequence length="240" mass="25978">MISILSYIASPSCSTVRSKFGEYLDGRLTGREMQRVSGHLESCSECAVHFEAEQRMLRVLSSLGPVSGAAKEPDDLVLRIRVAISQERRERHRDRKEQWILAWRNTIGPFLLQLSAGFASAVLLLGSVGLVVGMFAHPEHASAQDEPLGAATAPKLLYNSDAAPDVVPIGTASGPVVVEAYVNGSGRVYDYRIVSGPDDPQTRAQVENILLFSVFEPARFFGQPVRGLAVLSFSGVSVHG</sequence>
<proteinExistence type="predicted"/>
<protein>
    <submittedName>
        <fullName evidence="2">Zf-HC2 domain-containing protein</fullName>
    </submittedName>
</protein>
<evidence type="ECO:0000259" key="1">
    <source>
        <dbReference type="Pfam" id="PF13490"/>
    </source>
</evidence>
<organism evidence="2 3">
    <name type="scientific">Acidicapsa dinghuensis</name>
    <dbReference type="NCBI Taxonomy" id="2218256"/>
    <lineage>
        <taxon>Bacteria</taxon>
        <taxon>Pseudomonadati</taxon>
        <taxon>Acidobacteriota</taxon>
        <taxon>Terriglobia</taxon>
        <taxon>Terriglobales</taxon>
        <taxon>Acidobacteriaceae</taxon>
        <taxon>Acidicapsa</taxon>
    </lineage>
</organism>
<feature type="domain" description="Putative zinc-finger" evidence="1">
    <location>
        <begin position="13"/>
        <end position="47"/>
    </location>
</feature>
<dbReference type="Proteomes" id="UP001596091">
    <property type="component" value="Unassembled WGS sequence"/>
</dbReference>
<dbReference type="Pfam" id="PF13490">
    <property type="entry name" value="zf-HC2"/>
    <property type="match status" value="1"/>
</dbReference>